<accession>A0ABX5MNX3</accession>
<keyword evidence="4" id="KW-1185">Reference proteome</keyword>
<dbReference type="RefSeq" id="WP_146229996.1">
    <property type="nucleotide sequence ID" value="NZ_JAGIXD010000029.1"/>
</dbReference>
<feature type="chain" id="PRO_5047387579" description="DUF6250 domain-containing protein" evidence="1">
    <location>
        <begin position="26"/>
        <end position="248"/>
    </location>
</feature>
<dbReference type="Pfam" id="PF19763">
    <property type="entry name" value="DUF6250"/>
    <property type="match status" value="1"/>
</dbReference>
<dbReference type="InterPro" id="IPR046217">
    <property type="entry name" value="DUF6250"/>
</dbReference>
<evidence type="ECO:0000313" key="3">
    <source>
        <dbReference type="EMBL" id="PXX15915.1"/>
    </source>
</evidence>
<dbReference type="Gene3D" id="2.60.120.200">
    <property type="match status" value="1"/>
</dbReference>
<organism evidence="3 4">
    <name type="scientific">Paraburkholderia tropica</name>
    <dbReference type="NCBI Taxonomy" id="92647"/>
    <lineage>
        <taxon>Bacteria</taxon>
        <taxon>Pseudomonadati</taxon>
        <taxon>Pseudomonadota</taxon>
        <taxon>Betaproteobacteria</taxon>
        <taxon>Burkholderiales</taxon>
        <taxon>Burkholderiaceae</taxon>
        <taxon>Paraburkholderia</taxon>
    </lineage>
</organism>
<comment type="caution">
    <text evidence="3">The sequence shown here is derived from an EMBL/GenBank/DDBJ whole genome shotgun (WGS) entry which is preliminary data.</text>
</comment>
<evidence type="ECO:0000256" key="1">
    <source>
        <dbReference type="SAM" id="SignalP"/>
    </source>
</evidence>
<gene>
    <name evidence="3" type="ORF">C7400_109253</name>
</gene>
<keyword evidence="1" id="KW-0732">Signal</keyword>
<evidence type="ECO:0000259" key="2">
    <source>
        <dbReference type="Pfam" id="PF19763"/>
    </source>
</evidence>
<proteinExistence type="predicted"/>
<dbReference type="EMBL" id="QJJV01000009">
    <property type="protein sequence ID" value="PXX15915.1"/>
    <property type="molecule type" value="Genomic_DNA"/>
</dbReference>
<dbReference type="Proteomes" id="UP000247515">
    <property type="component" value="Unassembled WGS sequence"/>
</dbReference>
<name>A0ABX5MNX3_9BURK</name>
<evidence type="ECO:0000313" key="4">
    <source>
        <dbReference type="Proteomes" id="UP000247515"/>
    </source>
</evidence>
<reference evidence="3 4" key="1">
    <citation type="submission" date="2018-05" db="EMBL/GenBank/DDBJ databases">
        <title>Genomic Encyclopedia of Type Strains, Phase IV (KMG-V): Genome sequencing to study the core and pangenomes of soil and plant-associated prokaryotes.</title>
        <authorList>
            <person name="Whitman W."/>
        </authorList>
    </citation>
    <scope>NUCLEOTIDE SEQUENCE [LARGE SCALE GENOMIC DNA]</scope>
    <source>
        <strain evidence="3 4">SIr-6563</strain>
    </source>
</reference>
<feature type="signal peptide" evidence="1">
    <location>
        <begin position="1"/>
        <end position="25"/>
    </location>
</feature>
<feature type="domain" description="DUF6250" evidence="2">
    <location>
        <begin position="81"/>
        <end position="242"/>
    </location>
</feature>
<sequence length="248" mass="27766">MRRPSFAVRVLPALLALLAAFPLHAAPRAILREDFASFDARRWIVEAEPDSKTVPSTKASIDSHSSRKSSPVYTDHHALVLDSARGLTVWLDRRLTGHYEITYTRTVLDAGGPHDRVSDLNQFWLASARGSNGRVAPFGGSGRFEDYDALDLFYAGIGGNGNTTTRFRRYDGTSARPLLAQYTTPPWLLRANHPYRVRIVVDRRGTRFYLDGKPYFAASPPLPDAGWFGFRSTASRQTIRDFSIRVLP</sequence>
<protein>
    <recommendedName>
        <fullName evidence="2">DUF6250 domain-containing protein</fullName>
    </recommendedName>
</protein>